<evidence type="ECO:0000259" key="1">
    <source>
        <dbReference type="Pfam" id="PF02350"/>
    </source>
</evidence>
<dbReference type="CDD" id="cd03786">
    <property type="entry name" value="GTB_UDP-GlcNAc_2-Epimerase"/>
    <property type="match status" value="1"/>
</dbReference>
<dbReference type="GO" id="GO:0004553">
    <property type="term" value="F:hydrolase activity, hydrolyzing O-glycosyl compounds"/>
    <property type="evidence" value="ECO:0007669"/>
    <property type="project" value="InterPro"/>
</dbReference>
<dbReference type="EC" id="3.2.1.183" evidence="2"/>
<evidence type="ECO:0000313" key="3">
    <source>
        <dbReference type="Proteomes" id="UP000297891"/>
    </source>
</evidence>
<dbReference type="AlphaFoldDB" id="A0A2M9Y1T5"/>
<name>A0A2M9Y1T5_9LEPT</name>
<keyword evidence="3" id="KW-1185">Reference proteome</keyword>
<dbReference type="InterPro" id="IPR020004">
    <property type="entry name" value="UDP-GlcNAc_Epase"/>
</dbReference>
<organism evidence="2 3">
    <name type="scientific">Leptospira brenneri</name>
    <dbReference type="NCBI Taxonomy" id="2023182"/>
    <lineage>
        <taxon>Bacteria</taxon>
        <taxon>Pseudomonadati</taxon>
        <taxon>Spirochaetota</taxon>
        <taxon>Spirochaetia</taxon>
        <taxon>Leptospirales</taxon>
        <taxon>Leptospiraceae</taxon>
        <taxon>Leptospira</taxon>
    </lineage>
</organism>
<comment type="caution">
    <text evidence="2">The sequence shown here is derived from an EMBL/GenBank/DDBJ whole genome shotgun (WGS) entry which is preliminary data.</text>
</comment>
<keyword evidence="2" id="KW-0378">Hydrolase</keyword>
<dbReference type="EMBL" id="RQFP01000014">
    <property type="protein sequence ID" value="TGK92018.1"/>
    <property type="molecule type" value="Genomic_DNA"/>
</dbReference>
<accession>A0A2M9Y1T5</accession>
<dbReference type="GO" id="GO:0006047">
    <property type="term" value="P:UDP-N-acetylglucosamine metabolic process"/>
    <property type="evidence" value="ECO:0007669"/>
    <property type="project" value="InterPro"/>
</dbReference>
<dbReference type="SUPFAM" id="SSF53756">
    <property type="entry name" value="UDP-Glycosyltransferase/glycogen phosphorylase"/>
    <property type="match status" value="1"/>
</dbReference>
<dbReference type="OrthoDB" id="9803238at2"/>
<dbReference type="NCBIfam" id="TIGR03568">
    <property type="entry name" value="NeuC_NnaA"/>
    <property type="match status" value="1"/>
</dbReference>
<dbReference type="InterPro" id="IPR003331">
    <property type="entry name" value="UDP_GlcNAc_Epimerase_2_dom"/>
</dbReference>
<keyword evidence="2" id="KW-0326">Glycosidase</keyword>
<proteinExistence type="predicted"/>
<sequence length="387" mass="43495">MLKQKICFVTGTRAEYGLLKRLMKLIQTSPIFELQVIATGMHLSPEFGLTYQEIEEDGFLIDRKVEMLLSSDTSFSIAKSVGLGMIGLSDALKDLKPDLVFLLGDRFELLSVAPICLFSNIPIAHIHGGEITEGAYDDAIRHSITKMSNLHFVATEEYRNRVIQLGENPETVFCVGGLGVDAIKNLQFLNKEELENELDFRFGERNLLVTFHPVTLEEHSSLEQFDYLLSALDKFPEINIIFTLPNSDNGSRGLIDKINTYVSGRKNSKAFTSLGQLKYFSTIRFVDAVVGNSSSGLLEVPTLKKFTINIGDRQKGRVRAKSVLDCQPNQDEIENTLKLIYTNEYKSLLRDIQNPYGEGDASEKIFKIVQSRIGNLSTKKNFFDLSQ</sequence>
<gene>
    <name evidence="2" type="primary">neuC</name>
    <name evidence="2" type="ORF">EHQ30_17715</name>
</gene>
<reference evidence="2" key="1">
    <citation type="journal article" date="2019" name="PLoS Negl. Trop. Dis.">
        <title>Revisiting the worldwide diversity of Leptospira species in the environment.</title>
        <authorList>
            <person name="Vincent A.T."/>
            <person name="Schiettekatte O."/>
            <person name="Bourhy P."/>
            <person name="Veyrier F.J."/>
            <person name="Picardeau M."/>
        </authorList>
    </citation>
    <scope>NUCLEOTIDE SEQUENCE [LARGE SCALE GENOMIC DNA]</scope>
    <source>
        <strain evidence="2">201800277</strain>
    </source>
</reference>
<evidence type="ECO:0000313" key="2">
    <source>
        <dbReference type="EMBL" id="TGK92018.1"/>
    </source>
</evidence>
<dbReference type="PANTHER" id="PTHR43174:SF3">
    <property type="entry name" value="UDP-N-ACETYLGLUCOSAMINE 2-EPIMERASE"/>
    <property type="match status" value="1"/>
</dbReference>
<feature type="domain" description="UDP-N-acetylglucosamine 2-epimerase" evidence="1">
    <location>
        <begin position="26"/>
        <end position="369"/>
    </location>
</feature>
<dbReference type="Proteomes" id="UP000297891">
    <property type="component" value="Unassembled WGS sequence"/>
</dbReference>
<dbReference type="Gene3D" id="3.40.50.2000">
    <property type="entry name" value="Glycogen Phosphorylase B"/>
    <property type="match status" value="2"/>
</dbReference>
<dbReference type="Pfam" id="PF02350">
    <property type="entry name" value="Epimerase_2"/>
    <property type="match status" value="1"/>
</dbReference>
<protein>
    <submittedName>
        <fullName evidence="2">UDP-N-acetylglucosamine 2-epimerase (Hydrolyzing)</fullName>
        <ecNumber evidence="2">3.2.1.183</ecNumber>
    </submittedName>
</protein>
<dbReference type="RefSeq" id="WP_100790834.1">
    <property type="nucleotide sequence ID" value="NZ_NPDQ01000004.1"/>
</dbReference>
<dbReference type="PANTHER" id="PTHR43174">
    <property type="entry name" value="UDP-N-ACETYLGLUCOSAMINE 2-EPIMERASE"/>
    <property type="match status" value="1"/>
</dbReference>
<dbReference type="InterPro" id="IPR029767">
    <property type="entry name" value="WecB-like"/>
</dbReference>